<name>A0ABR7DVR9_9BACT</name>
<dbReference type="EMBL" id="JACOOI010000001">
    <property type="protein sequence ID" value="MBC5641528.1"/>
    <property type="molecule type" value="Genomic_DNA"/>
</dbReference>
<keyword evidence="3" id="KW-0732">Signal</keyword>
<dbReference type="Pfam" id="PF14322">
    <property type="entry name" value="SusD-like_3"/>
    <property type="match status" value="1"/>
</dbReference>
<comment type="subcellular location">
    <subcellularLocation>
        <location evidence="1">Cell outer membrane</location>
    </subcellularLocation>
</comment>
<dbReference type="SUPFAM" id="SSF48452">
    <property type="entry name" value="TPR-like"/>
    <property type="match status" value="1"/>
</dbReference>
<feature type="domain" description="SusD-like N-terminal" evidence="7">
    <location>
        <begin position="23"/>
        <end position="212"/>
    </location>
</feature>
<evidence type="ECO:0000256" key="2">
    <source>
        <dbReference type="ARBA" id="ARBA00006275"/>
    </source>
</evidence>
<organism evidence="8 9">
    <name type="scientific">Parabacteroides segnis</name>
    <dbReference type="NCBI Taxonomy" id="2763058"/>
    <lineage>
        <taxon>Bacteria</taxon>
        <taxon>Pseudomonadati</taxon>
        <taxon>Bacteroidota</taxon>
        <taxon>Bacteroidia</taxon>
        <taxon>Bacteroidales</taxon>
        <taxon>Tannerellaceae</taxon>
        <taxon>Parabacteroides</taxon>
    </lineage>
</organism>
<keyword evidence="5" id="KW-0998">Cell outer membrane</keyword>
<dbReference type="InterPro" id="IPR011990">
    <property type="entry name" value="TPR-like_helical_dom_sf"/>
</dbReference>
<dbReference type="InterPro" id="IPR033985">
    <property type="entry name" value="SusD-like_N"/>
</dbReference>
<sequence length="633" mass="72729">MKHKIFLLAGLATCFSVFTSCEDYLDRAPDDKTTEQQVFTRYEKVDGLVSDLYANCKSANKPLIYFNHFSLSSISDECSASSHEGAIPHQFNVGNYGALQKMPNGSDAGQYWNGLYSKIRKANIILEGVAKYNTPDNPQSGRDGDLNRRIGEVYFLRGYLHYLVLRAYGEAVYIDHVINPDDDMTFTKESFHTIADKICADADEALARVDASNGGNYFGRVDKGACLGLKAIVRWMQATPLWNGGSLPNDTRVFKSEYGYDLKRWEAARDAAKAVLEAKKEDGSNRYQLYTKYDASDFKDIDGKSNTNNEKVQQRLWRMNFEMDAIMSEWVWFVTKDKDTGWSGDILPPSQGGHARQRPLQEQVDEYEYIGPDGYGYPIYADRAKADGYDDENPYEGIRRDPRLYRDIRYHGSWYAGQQLNTASGDDAVSGSYLDQASHTGYYLRKFYKDGWTRGHGGHTINGPAIWRLPAFIYIYCEAVNELSGPNEEIYKMINEVRARSFMAPMPPATKTDKKLMNSYIQRERRVEFFYENDRYWTARLYMEPDDTEQLAQENSYRDADSWPYAKTQRFSHGMKPVEDPDGKIMIGDKKYKMKRIVVNDGRVFSSPRSYLWPIYQEELKRCPSLVQNPGWE</sequence>
<evidence type="ECO:0000259" key="7">
    <source>
        <dbReference type="Pfam" id="PF14322"/>
    </source>
</evidence>
<proteinExistence type="inferred from homology"/>
<dbReference type="PROSITE" id="PS51257">
    <property type="entry name" value="PROKAR_LIPOPROTEIN"/>
    <property type="match status" value="1"/>
</dbReference>
<comment type="caution">
    <text evidence="8">The sequence shown here is derived from an EMBL/GenBank/DDBJ whole genome shotgun (WGS) entry which is preliminary data.</text>
</comment>
<keyword evidence="9" id="KW-1185">Reference proteome</keyword>
<gene>
    <name evidence="8" type="ORF">H8S77_01315</name>
</gene>
<evidence type="ECO:0000313" key="8">
    <source>
        <dbReference type="EMBL" id="MBC5641528.1"/>
    </source>
</evidence>
<dbReference type="RefSeq" id="WP_186957988.1">
    <property type="nucleotide sequence ID" value="NZ_JACOOI010000001.1"/>
</dbReference>
<evidence type="ECO:0000313" key="9">
    <source>
        <dbReference type="Proteomes" id="UP000644010"/>
    </source>
</evidence>
<keyword evidence="4" id="KW-0472">Membrane</keyword>
<dbReference type="Proteomes" id="UP000644010">
    <property type="component" value="Unassembled WGS sequence"/>
</dbReference>
<accession>A0ABR7DVR9</accession>
<feature type="domain" description="RagB/SusD" evidence="6">
    <location>
        <begin position="347"/>
        <end position="632"/>
    </location>
</feature>
<evidence type="ECO:0000256" key="5">
    <source>
        <dbReference type="ARBA" id="ARBA00023237"/>
    </source>
</evidence>
<dbReference type="Gene3D" id="1.25.40.390">
    <property type="match status" value="1"/>
</dbReference>
<comment type="similarity">
    <text evidence="2">Belongs to the SusD family.</text>
</comment>
<reference evidence="8 9" key="1">
    <citation type="submission" date="2020-08" db="EMBL/GenBank/DDBJ databases">
        <title>Genome public.</title>
        <authorList>
            <person name="Liu C."/>
            <person name="Sun Q."/>
        </authorList>
    </citation>
    <scope>NUCLEOTIDE SEQUENCE [LARGE SCALE GENOMIC DNA]</scope>
    <source>
        <strain evidence="8 9">BX2</strain>
    </source>
</reference>
<evidence type="ECO:0000256" key="4">
    <source>
        <dbReference type="ARBA" id="ARBA00023136"/>
    </source>
</evidence>
<dbReference type="Pfam" id="PF07980">
    <property type="entry name" value="SusD_RagB"/>
    <property type="match status" value="1"/>
</dbReference>
<dbReference type="InterPro" id="IPR012944">
    <property type="entry name" value="SusD_RagB_dom"/>
</dbReference>
<evidence type="ECO:0000256" key="1">
    <source>
        <dbReference type="ARBA" id="ARBA00004442"/>
    </source>
</evidence>
<evidence type="ECO:0000256" key="3">
    <source>
        <dbReference type="ARBA" id="ARBA00022729"/>
    </source>
</evidence>
<protein>
    <submittedName>
        <fullName evidence="8">RagB/SusD family nutrient uptake outer membrane protein</fullName>
    </submittedName>
</protein>
<evidence type="ECO:0000259" key="6">
    <source>
        <dbReference type="Pfam" id="PF07980"/>
    </source>
</evidence>